<dbReference type="Pfam" id="PF07332">
    <property type="entry name" value="Phage_holin_3_6"/>
    <property type="match status" value="1"/>
</dbReference>
<dbReference type="EMBL" id="CP119316">
    <property type="protein sequence ID" value="WEK47096.1"/>
    <property type="molecule type" value="Genomic_DNA"/>
</dbReference>
<keyword evidence="2" id="KW-0472">Membrane</keyword>
<proteinExistence type="predicted"/>
<keyword evidence="2" id="KW-0812">Transmembrane</keyword>
<dbReference type="KEGG" id="acob:P0Y56_02080"/>
<feature type="region of interest" description="Disordered" evidence="1">
    <location>
        <begin position="1"/>
        <end position="26"/>
    </location>
</feature>
<dbReference type="AlphaFoldDB" id="A0AAJ6BPF1"/>
<accession>A0AAJ6BPF1</accession>
<organism evidence="3 4">
    <name type="scientific">Candidatus Andeanibacterium colombiense</name>
    <dbReference type="NCBI Taxonomy" id="3121345"/>
    <lineage>
        <taxon>Bacteria</taxon>
        <taxon>Pseudomonadati</taxon>
        <taxon>Pseudomonadota</taxon>
        <taxon>Alphaproteobacteria</taxon>
        <taxon>Sphingomonadales</taxon>
        <taxon>Sphingomonadaceae</taxon>
        <taxon>Candidatus Andeanibacterium</taxon>
    </lineage>
</organism>
<gene>
    <name evidence="3" type="ORF">P0Y56_02080</name>
</gene>
<evidence type="ECO:0000256" key="2">
    <source>
        <dbReference type="SAM" id="Phobius"/>
    </source>
</evidence>
<reference evidence="3" key="1">
    <citation type="submission" date="2023-03" db="EMBL/GenBank/DDBJ databases">
        <title>Andean soil-derived lignocellulolytic bacterial consortium as a source of novel taxa and putative plastic-active enzymes.</title>
        <authorList>
            <person name="Diaz-Garcia L."/>
            <person name="Chuvochina M."/>
            <person name="Feuerriegel G."/>
            <person name="Bunk B."/>
            <person name="Sproer C."/>
            <person name="Streit W.R."/>
            <person name="Rodriguez L.M."/>
            <person name="Overmann J."/>
            <person name="Jimenez D.J."/>
        </authorList>
    </citation>
    <scope>NUCLEOTIDE SEQUENCE</scope>
    <source>
        <strain evidence="3">MAG 26</strain>
    </source>
</reference>
<evidence type="ECO:0000256" key="1">
    <source>
        <dbReference type="SAM" id="MobiDB-lite"/>
    </source>
</evidence>
<feature type="transmembrane region" description="Helical" evidence="2">
    <location>
        <begin position="63"/>
        <end position="90"/>
    </location>
</feature>
<keyword evidence="2" id="KW-1133">Transmembrane helix</keyword>
<protein>
    <submittedName>
        <fullName evidence="3">Phage holin family protein</fullName>
    </submittedName>
</protein>
<evidence type="ECO:0000313" key="4">
    <source>
        <dbReference type="Proteomes" id="UP001218362"/>
    </source>
</evidence>
<feature type="compositionally biased region" description="Acidic residues" evidence="1">
    <location>
        <begin position="9"/>
        <end position="21"/>
    </location>
</feature>
<name>A0AAJ6BPF1_9SPHN</name>
<evidence type="ECO:0000313" key="3">
    <source>
        <dbReference type="EMBL" id="WEK47096.1"/>
    </source>
</evidence>
<sequence length="134" mass="14304">MAADRSEESEPVLESDPETDGESPGSLFDDVGALIEDGRTYAEAELAFQKTRLAYILDHAKRAALFSGIALVLVVLAIVVLVVGILISLMQVMTPIAATMVTMFGLLLVAGLLGMFAQRAMRGIKRAFESESDG</sequence>
<dbReference type="InterPro" id="IPR009937">
    <property type="entry name" value="Phage_holin_3_6"/>
</dbReference>
<dbReference type="Proteomes" id="UP001218362">
    <property type="component" value="Chromosome"/>
</dbReference>
<feature type="transmembrane region" description="Helical" evidence="2">
    <location>
        <begin position="96"/>
        <end position="117"/>
    </location>
</feature>